<comment type="caution">
    <text evidence="1">The sequence shown here is derived from an EMBL/GenBank/DDBJ whole genome shotgun (WGS) entry which is preliminary data.</text>
</comment>
<dbReference type="AlphaFoldDB" id="A0A562J2V5"/>
<reference evidence="1 2" key="1">
    <citation type="submission" date="2019-07" db="EMBL/GenBank/DDBJ databases">
        <title>Genomic Encyclopedia of Type Strains, Phase I: the one thousand microbial genomes (KMG-I) project.</title>
        <authorList>
            <person name="Kyrpides N."/>
        </authorList>
    </citation>
    <scope>NUCLEOTIDE SEQUENCE [LARGE SCALE GENOMIC DNA]</scope>
    <source>
        <strain evidence="1 2">DSM 375</strain>
    </source>
</reference>
<accession>A0A562J2V5</accession>
<sequence length="63" mass="7075">MTTPIRSLESNHEPSSILREIQTALRDLRFGAVEITVHNGQVVQIERKEKFRLQAQSGAGKTT</sequence>
<dbReference type="Pfam" id="PF10055">
    <property type="entry name" value="DUF2292"/>
    <property type="match status" value="1"/>
</dbReference>
<evidence type="ECO:0008006" key="3">
    <source>
        <dbReference type="Google" id="ProtNLM"/>
    </source>
</evidence>
<proteinExistence type="predicted"/>
<dbReference type="NCBIfam" id="NF033785">
    <property type="entry name" value="sulfur_OscA"/>
    <property type="match status" value="1"/>
</dbReference>
<dbReference type="EMBL" id="VLKG01000001">
    <property type="protein sequence ID" value="TWH77477.1"/>
    <property type="molecule type" value="Genomic_DNA"/>
</dbReference>
<dbReference type="Proteomes" id="UP000319627">
    <property type="component" value="Unassembled WGS sequence"/>
</dbReference>
<evidence type="ECO:0000313" key="1">
    <source>
        <dbReference type="EMBL" id="TWH77477.1"/>
    </source>
</evidence>
<organism evidence="1 2">
    <name type="scientific">Azomonas agilis</name>
    <dbReference type="NCBI Taxonomy" id="116849"/>
    <lineage>
        <taxon>Bacteria</taxon>
        <taxon>Pseudomonadati</taxon>
        <taxon>Pseudomonadota</taxon>
        <taxon>Gammaproteobacteria</taxon>
        <taxon>Pseudomonadales</taxon>
        <taxon>Pseudomonadaceae</taxon>
        <taxon>Azomonas</taxon>
    </lineage>
</organism>
<evidence type="ECO:0000313" key="2">
    <source>
        <dbReference type="Proteomes" id="UP000319627"/>
    </source>
</evidence>
<dbReference type="InterPro" id="IPR018743">
    <property type="entry name" value="DUF2292"/>
</dbReference>
<keyword evidence="2" id="KW-1185">Reference proteome</keyword>
<name>A0A562J2V5_9GAMM</name>
<dbReference type="OrthoDB" id="6905012at2"/>
<protein>
    <recommendedName>
        <fullName evidence="3">Sulfur starvation response protein OscA</fullName>
    </recommendedName>
</protein>
<dbReference type="RefSeq" id="WP_144570142.1">
    <property type="nucleotide sequence ID" value="NZ_VLKG01000001.1"/>
</dbReference>
<gene>
    <name evidence="1" type="ORF">LX59_00394</name>
</gene>